<dbReference type="InterPro" id="IPR011993">
    <property type="entry name" value="PH-like_dom_sf"/>
</dbReference>
<evidence type="ECO:0000256" key="1">
    <source>
        <dbReference type="SAM" id="Coils"/>
    </source>
</evidence>
<evidence type="ECO:0000259" key="3">
    <source>
        <dbReference type="PROSITE" id="PS50003"/>
    </source>
</evidence>
<feature type="region of interest" description="Disordered" evidence="2">
    <location>
        <begin position="172"/>
        <end position="203"/>
    </location>
</feature>
<feature type="domain" description="PH" evidence="3">
    <location>
        <begin position="1"/>
        <end position="83"/>
    </location>
</feature>
<evidence type="ECO:0000256" key="2">
    <source>
        <dbReference type="SAM" id="MobiDB-lite"/>
    </source>
</evidence>
<dbReference type="PROSITE" id="PS50003">
    <property type="entry name" value="PH_DOMAIN"/>
    <property type="match status" value="1"/>
</dbReference>
<dbReference type="PANTHER" id="PTHR17271">
    <property type="entry name" value="PLECKSTRIN HOMOLOGY PH DOMAIN-CONTAINING PROTEIN"/>
    <property type="match status" value="1"/>
</dbReference>
<protein>
    <recommendedName>
        <fullName evidence="3">PH domain-containing protein</fullName>
    </recommendedName>
</protein>
<accession>A0AAN8XC50</accession>
<feature type="non-terminal residue" evidence="4">
    <location>
        <position position="1"/>
    </location>
</feature>
<dbReference type="Proteomes" id="UP001381693">
    <property type="component" value="Unassembled WGS sequence"/>
</dbReference>
<proteinExistence type="predicted"/>
<feature type="coiled-coil region" evidence="1">
    <location>
        <begin position="251"/>
        <end position="278"/>
    </location>
</feature>
<keyword evidence="5" id="KW-1185">Reference proteome</keyword>
<keyword evidence="1" id="KW-0175">Coiled coil</keyword>
<dbReference type="GO" id="GO:0051015">
    <property type="term" value="F:actin filament binding"/>
    <property type="evidence" value="ECO:0007669"/>
    <property type="project" value="TreeGrafter"/>
</dbReference>
<dbReference type="GO" id="GO:0015629">
    <property type="term" value="C:actin cytoskeleton"/>
    <property type="evidence" value="ECO:0007669"/>
    <property type="project" value="TreeGrafter"/>
</dbReference>
<dbReference type="SUPFAM" id="SSF50729">
    <property type="entry name" value="PH domain-like"/>
    <property type="match status" value="1"/>
</dbReference>
<dbReference type="EMBL" id="JAXCGZ010006140">
    <property type="protein sequence ID" value="KAK7080081.1"/>
    <property type="molecule type" value="Genomic_DNA"/>
</dbReference>
<dbReference type="Gene3D" id="2.30.29.30">
    <property type="entry name" value="Pleckstrin-homology domain (PH domain)/Phosphotyrosine-binding domain (PTB)"/>
    <property type="match status" value="1"/>
</dbReference>
<feature type="coiled-coil region" evidence="1">
    <location>
        <begin position="345"/>
        <end position="386"/>
    </location>
</feature>
<organism evidence="4 5">
    <name type="scientific">Halocaridina rubra</name>
    <name type="common">Hawaiian red shrimp</name>
    <dbReference type="NCBI Taxonomy" id="373956"/>
    <lineage>
        <taxon>Eukaryota</taxon>
        <taxon>Metazoa</taxon>
        <taxon>Ecdysozoa</taxon>
        <taxon>Arthropoda</taxon>
        <taxon>Crustacea</taxon>
        <taxon>Multicrustacea</taxon>
        <taxon>Malacostraca</taxon>
        <taxon>Eumalacostraca</taxon>
        <taxon>Eucarida</taxon>
        <taxon>Decapoda</taxon>
        <taxon>Pleocyemata</taxon>
        <taxon>Caridea</taxon>
        <taxon>Atyoidea</taxon>
        <taxon>Atyidae</taxon>
        <taxon>Halocaridina</taxon>
    </lineage>
</organism>
<gene>
    <name evidence="4" type="ORF">SK128_023690</name>
</gene>
<evidence type="ECO:0000313" key="4">
    <source>
        <dbReference type="EMBL" id="KAK7080081.1"/>
    </source>
</evidence>
<dbReference type="InterPro" id="IPR052223">
    <property type="entry name" value="Actin_Cytoskeleton_Reg"/>
</dbReference>
<reference evidence="4 5" key="1">
    <citation type="submission" date="2023-11" db="EMBL/GenBank/DDBJ databases">
        <title>Halocaridina rubra genome assembly.</title>
        <authorList>
            <person name="Smith C."/>
        </authorList>
    </citation>
    <scope>NUCLEOTIDE SEQUENCE [LARGE SCALE GENOMIC DNA]</scope>
    <source>
        <strain evidence="4">EP-1</strain>
        <tissue evidence="4">Whole</tissue>
    </source>
</reference>
<sequence length="400" mass="44969">EWNKYWFVLRGSGLTFYRDPSAEDNGILDGIIDLGVAKSIEECEVGRNYGFMIMTWEEKKYVFSAVTSGIRGNWIQALRNAANLKEAKDRPLTLGEKIEREIVAKKEHHNLQSSTIESMAAERDQGSDMHNDSISSANSRCILSSDDEYRTASETSGCGRVHNNDDYFEWEHTRSRSNSRSRSKKRSRSSPPSSRRSTRDDFPAITREDVLTSCFSESGSLQSITDMVEKHKPEKDGSATTLTGSGDALLVDLLETQVESLKAKLEQTQADYLELHKENSGLKTRLRGSGGASSSNSASGAHLHHLHLHSDLDLLQQSPSSRSRAKLEVSLNESRDIIASLTSDLNRLCKKLEVCESDLDRSEREVDKLRRDKEEMSTHTQSLRQRVSSLEMQVNSCYIQ</sequence>
<dbReference type="Pfam" id="PF00169">
    <property type="entry name" value="PH"/>
    <property type="match status" value="1"/>
</dbReference>
<dbReference type="InterPro" id="IPR001849">
    <property type="entry name" value="PH_domain"/>
</dbReference>
<dbReference type="PANTHER" id="PTHR17271:SF1">
    <property type="entry name" value="PROTEIN OUTSPREAD"/>
    <property type="match status" value="1"/>
</dbReference>
<name>A0AAN8XC50_HALRR</name>
<dbReference type="AlphaFoldDB" id="A0AAN8XC50"/>
<comment type="caution">
    <text evidence="4">The sequence shown here is derived from an EMBL/GenBank/DDBJ whole genome shotgun (WGS) entry which is preliminary data.</text>
</comment>
<evidence type="ECO:0000313" key="5">
    <source>
        <dbReference type="Proteomes" id="UP001381693"/>
    </source>
</evidence>
<feature type="compositionally biased region" description="Basic residues" evidence="2">
    <location>
        <begin position="175"/>
        <end position="188"/>
    </location>
</feature>